<proteinExistence type="inferred from homology"/>
<feature type="compositionally biased region" description="Basic and acidic residues" evidence="2">
    <location>
        <begin position="355"/>
        <end position="367"/>
    </location>
</feature>
<accession>A0A401GWA0</accession>
<dbReference type="GO" id="GO:0016192">
    <property type="term" value="P:vesicle-mediated transport"/>
    <property type="evidence" value="ECO:0007669"/>
    <property type="project" value="InterPro"/>
</dbReference>
<dbReference type="AlphaFoldDB" id="A0A401GWA0"/>
<dbReference type="Proteomes" id="UP000287166">
    <property type="component" value="Unassembled WGS sequence"/>
</dbReference>
<feature type="domain" description="CCZ1/INTU/HSP4 first Longin" evidence="3">
    <location>
        <begin position="23"/>
        <end position="160"/>
    </location>
</feature>
<dbReference type="PANTHER" id="PTHR13056:SF0">
    <property type="entry name" value="VACUOLAR FUSION PROTEIN CCZ1 HOMOLOG-RELATED"/>
    <property type="match status" value="1"/>
</dbReference>
<evidence type="ECO:0000313" key="5">
    <source>
        <dbReference type="Proteomes" id="UP000287166"/>
    </source>
</evidence>
<protein>
    <recommendedName>
        <fullName evidence="3">CCZ1/INTU/HSP4 first Longin domain-containing protein</fullName>
    </recommendedName>
</protein>
<feature type="compositionally biased region" description="Polar residues" evidence="2">
    <location>
        <begin position="334"/>
        <end position="354"/>
    </location>
</feature>
<feature type="compositionally biased region" description="Polar residues" evidence="2">
    <location>
        <begin position="267"/>
        <end position="287"/>
    </location>
</feature>
<dbReference type="Pfam" id="PF19031">
    <property type="entry name" value="Intu_longin_1"/>
    <property type="match status" value="1"/>
</dbReference>
<dbReference type="InterPro" id="IPR013176">
    <property type="entry name" value="Ccz1"/>
</dbReference>
<feature type="compositionally biased region" description="Basic and acidic residues" evidence="2">
    <location>
        <begin position="114"/>
        <end position="128"/>
    </location>
</feature>
<dbReference type="RefSeq" id="XP_027617376.1">
    <property type="nucleotide sequence ID" value="XM_027761575.1"/>
</dbReference>
<evidence type="ECO:0000313" key="4">
    <source>
        <dbReference type="EMBL" id="GBE86463.1"/>
    </source>
</evidence>
<dbReference type="GO" id="GO:0035658">
    <property type="term" value="C:Mon1-Ccz1 complex"/>
    <property type="evidence" value="ECO:0007669"/>
    <property type="project" value="InterPro"/>
</dbReference>
<dbReference type="EMBL" id="BFAD01000009">
    <property type="protein sequence ID" value="GBE86463.1"/>
    <property type="molecule type" value="Genomic_DNA"/>
</dbReference>
<name>A0A401GWA0_9APHY</name>
<feature type="region of interest" description="Disordered" evidence="2">
    <location>
        <begin position="333"/>
        <end position="367"/>
    </location>
</feature>
<feature type="compositionally biased region" description="Basic and acidic residues" evidence="2">
    <location>
        <begin position="290"/>
        <end position="303"/>
    </location>
</feature>
<evidence type="ECO:0000256" key="2">
    <source>
        <dbReference type="SAM" id="MobiDB-lite"/>
    </source>
</evidence>
<comment type="similarity">
    <text evidence="1">Belongs to the CCZ1 family.</text>
</comment>
<dbReference type="GeneID" id="38783380"/>
<reference evidence="4 5" key="1">
    <citation type="journal article" date="2018" name="Sci. Rep.">
        <title>Genome sequence of the cauliflower mushroom Sparassis crispa (Hanabiratake) and its association with beneficial usage.</title>
        <authorList>
            <person name="Kiyama R."/>
            <person name="Furutani Y."/>
            <person name="Kawaguchi K."/>
            <person name="Nakanishi T."/>
        </authorList>
    </citation>
    <scope>NUCLEOTIDE SEQUENCE [LARGE SCALE GENOMIC DNA]</scope>
</reference>
<dbReference type="OrthoDB" id="240546at2759"/>
<feature type="region of interest" description="Disordered" evidence="2">
    <location>
        <begin position="383"/>
        <end position="475"/>
    </location>
</feature>
<keyword evidence="5" id="KW-1185">Reference proteome</keyword>
<dbReference type="PANTHER" id="PTHR13056">
    <property type="entry name" value="VACUOLAR FUSION PROTEIN CCZ1 HOMOLOG-RELATED"/>
    <property type="match status" value="1"/>
</dbReference>
<organism evidence="4 5">
    <name type="scientific">Sparassis crispa</name>
    <dbReference type="NCBI Taxonomy" id="139825"/>
    <lineage>
        <taxon>Eukaryota</taxon>
        <taxon>Fungi</taxon>
        <taxon>Dikarya</taxon>
        <taxon>Basidiomycota</taxon>
        <taxon>Agaricomycotina</taxon>
        <taxon>Agaricomycetes</taxon>
        <taxon>Polyporales</taxon>
        <taxon>Sparassidaceae</taxon>
        <taxon>Sparassis</taxon>
    </lineage>
</organism>
<evidence type="ECO:0000259" key="3">
    <source>
        <dbReference type="Pfam" id="PF19031"/>
    </source>
</evidence>
<feature type="region of interest" description="Disordered" evidence="2">
    <location>
        <begin position="109"/>
        <end position="128"/>
    </location>
</feature>
<evidence type="ECO:0000256" key="1">
    <source>
        <dbReference type="ARBA" id="ARBA00005352"/>
    </source>
</evidence>
<feature type="region of interest" description="Disordered" evidence="2">
    <location>
        <begin position="263"/>
        <end position="311"/>
    </location>
</feature>
<comment type="caution">
    <text evidence="4">The sequence shown here is derived from an EMBL/GenBank/DDBJ whole genome shotgun (WGS) entry which is preliminary data.</text>
</comment>
<dbReference type="STRING" id="139825.A0A401GWA0"/>
<dbReference type="InterPro" id="IPR043987">
    <property type="entry name" value="CCZ1/INTU/HSP4_longin_1"/>
</dbReference>
<gene>
    <name evidence="4" type="ORF">SCP_0903420</name>
</gene>
<sequence>MSRIPPGLLYLTIYNPALRPAIPTQEDDEDAEEQAQILFYTARERAVSRDRILRQVGLCKALISFSELFNPENVCSNVHSQARRMVMLSPEPDFWIHACFEVAKTPRPAAARSKHQEKGKGKDHPTREDVVYDYHDGSVHDLSLRAHILFGYELFKLTHGTLTSILSSLGQNALELQLERFFTVWAWKWDIVQDTNFSAYLGVPRHPLCPSLTPVLNGFGLQCPEDTVPFVLVPPYLVPSTRFSTARYPMCLIQHIMSRIPPPLPLNGSNPTLSTTPEQRQSTSMSGTGPDERLATSDKKPHDGSAQGSTFLAMPNMNVKWNWPGYLTFGRGSSAKTSQVSPSSQDVCTTSPENSKVDEETADEDQRNVVDVDAQSLQEAISTDNIHIPASPLDTSPASSAKPLEARSTQIGADSDTIPPVSEEGTRSDTYIDVPSTVIAEAITKSKDPETPVTGRDTSSPTVSEEELFQEERKPMPSYLSTTVHLSETGEISDTRRRRIWHLTSNELTFALVTEYDSDAEQLPPAETVIAMLDRIRSVIVVEKQKAAAEATIPSAAKILQPEDRHVISAGGFTRSPSAGLSSETEQLFNGQQMLHSDLDVLEVFSRGQNPQHWHISKRGLGVGVDGLPVEGEVYMQIARKESTLTDVDNELAGVMRRFLEQ</sequence>
<dbReference type="InParanoid" id="A0A401GWA0"/>